<dbReference type="InterPro" id="IPR046748">
    <property type="entry name" value="HipA_2"/>
</dbReference>
<gene>
    <name evidence="2" type="ORF">EV132_111158</name>
</gene>
<name>A0A4V2V8K8_RHISU</name>
<dbReference type="RefSeq" id="WP_132565278.1">
    <property type="nucleotide sequence ID" value="NZ_SMBH01000011.1"/>
</dbReference>
<feature type="domain" description="HipA-like kinase" evidence="1">
    <location>
        <begin position="32"/>
        <end position="181"/>
    </location>
</feature>
<dbReference type="AlphaFoldDB" id="A0A4V2V8K8"/>
<dbReference type="EMBL" id="SMBH01000011">
    <property type="protein sequence ID" value="TCU13725.1"/>
    <property type="molecule type" value="Genomic_DNA"/>
</dbReference>
<evidence type="ECO:0000313" key="3">
    <source>
        <dbReference type="Proteomes" id="UP000294576"/>
    </source>
</evidence>
<comment type="caution">
    <text evidence="2">The sequence shown here is derived from an EMBL/GenBank/DDBJ whole genome shotgun (WGS) entry which is preliminary data.</text>
</comment>
<dbReference type="Proteomes" id="UP000294576">
    <property type="component" value="Unassembled WGS sequence"/>
</dbReference>
<organism evidence="2 3">
    <name type="scientific">Rhizobium sullae</name>
    <name type="common">Rhizobium hedysari</name>
    <dbReference type="NCBI Taxonomy" id="50338"/>
    <lineage>
        <taxon>Bacteria</taxon>
        <taxon>Pseudomonadati</taxon>
        <taxon>Pseudomonadota</taxon>
        <taxon>Alphaproteobacteria</taxon>
        <taxon>Hyphomicrobiales</taxon>
        <taxon>Rhizobiaceae</taxon>
        <taxon>Rhizobium/Agrobacterium group</taxon>
        <taxon>Rhizobium</taxon>
    </lineage>
</organism>
<proteinExistence type="predicted"/>
<evidence type="ECO:0000259" key="1">
    <source>
        <dbReference type="Pfam" id="PF20613"/>
    </source>
</evidence>
<reference evidence="2 3" key="1">
    <citation type="submission" date="2019-03" db="EMBL/GenBank/DDBJ databases">
        <title>Genomic Encyclopedia of Type Strains, Phase IV (KMG-V): Genome sequencing to study the core and pangenomes of soil and plant-associated prokaryotes.</title>
        <authorList>
            <person name="Whitman W."/>
        </authorList>
    </citation>
    <scope>NUCLEOTIDE SEQUENCE [LARGE SCALE GENOMIC DNA]</scope>
    <source>
        <strain evidence="2 3">Hc14</strain>
    </source>
</reference>
<sequence length="268" mass="29483">MPLVSFPSDIQFDAVIQTLETSAQVVKVSLVDGSILFLKGPPPVEGDTMLLREWIGTGIAQKMGLPTLDYGYIRNPEIVAHHLARLSNLRTDVIFASREATGFAWDRSLNQLSVIRNVEDFTKLVVLDTLLRNTDRYFVRPNGVPHENSANVFIRLDQAGNGTLMAIDHTHVLGSDAVLQNGAASDKVTDPAIYGVFPEFRAYIDLNVLSTTLNQVNDWSRDDLVELAMTTPPEWGMSAERAASIGDFLEARSAYIVGNLNALIANEL</sequence>
<protein>
    <recommendedName>
        <fullName evidence="1">HipA-like kinase domain-containing protein</fullName>
    </recommendedName>
</protein>
<evidence type="ECO:0000313" key="2">
    <source>
        <dbReference type="EMBL" id="TCU13725.1"/>
    </source>
</evidence>
<accession>A0A4V2V8K8</accession>
<dbReference type="Pfam" id="PF20613">
    <property type="entry name" value="HipA_2"/>
    <property type="match status" value="1"/>
</dbReference>